<proteinExistence type="predicted"/>
<feature type="compositionally biased region" description="Acidic residues" evidence="1">
    <location>
        <begin position="163"/>
        <end position="174"/>
    </location>
</feature>
<dbReference type="AlphaFoldDB" id="A0A6L2J4D1"/>
<evidence type="ECO:0000256" key="1">
    <source>
        <dbReference type="SAM" id="MobiDB-lite"/>
    </source>
</evidence>
<feature type="compositionally biased region" description="Basic and acidic residues" evidence="1">
    <location>
        <begin position="147"/>
        <end position="162"/>
    </location>
</feature>
<gene>
    <name evidence="2" type="ORF">Tci_003694</name>
</gene>
<dbReference type="EMBL" id="BKCJ010000279">
    <property type="protein sequence ID" value="GEU31716.1"/>
    <property type="molecule type" value="Genomic_DNA"/>
</dbReference>
<reference evidence="2" key="1">
    <citation type="journal article" date="2019" name="Sci. Rep.">
        <title>Draft genome of Tanacetum cinerariifolium, the natural source of mosquito coil.</title>
        <authorList>
            <person name="Yamashiro T."/>
            <person name="Shiraishi A."/>
            <person name="Satake H."/>
            <person name="Nakayama K."/>
        </authorList>
    </citation>
    <scope>NUCLEOTIDE SEQUENCE</scope>
</reference>
<organism evidence="2">
    <name type="scientific">Tanacetum cinerariifolium</name>
    <name type="common">Dalmatian daisy</name>
    <name type="synonym">Chrysanthemum cinerariifolium</name>
    <dbReference type="NCBI Taxonomy" id="118510"/>
    <lineage>
        <taxon>Eukaryota</taxon>
        <taxon>Viridiplantae</taxon>
        <taxon>Streptophyta</taxon>
        <taxon>Embryophyta</taxon>
        <taxon>Tracheophyta</taxon>
        <taxon>Spermatophyta</taxon>
        <taxon>Magnoliopsida</taxon>
        <taxon>eudicotyledons</taxon>
        <taxon>Gunneridae</taxon>
        <taxon>Pentapetalae</taxon>
        <taxon>asterids</taxon>
        <taxon>campanulids</taxon>
        <taxon>Asterales</taxon>
        <taxon>Asteraceae</taxon>
        <taxon>Asteroideae</taxon>
        <taxon>Anthemideae</taxon>
        <taxon>Anthemidinae</taxon>
        <taxon>Tanacetum</taxon>
    </lineage>
</organism>
<accession>A0A6L2J4D1</accession>
<feature type="region of interest" description="Disordered" evidence="1">
    <location>
        <begin position="73"/>
        <end position="174"/>
    </location>
</feature>
<feature type="compositionally biased region" description="Acidic residues" evidence="1">
    <location>
        <begin position="19"/>
        <end position="32"/>
    </location>
</feature>
<feature type="region of interest" description="Disordered" evidence="1">
    <location>
        <begin position="1"/>
        <end position="52"/>
    </location>
</feature>
<comment type="caution">
    <text evidence="2">The sequence shown here is derived from an EMBL/GenBank/DDBJ whole genome shotgun (WGS) entry which is preliminary data.</text>
</comment>
<sequence>MRNKQSIKDNSCMRRVMDEVDEYDEDEEDDCIETTRRERRGKTTNDERGLPSNAASYASFHIAMEAVAQIGQGFKPPSMYDLRQMVKGDDRERNASDASEPAYPTRASTSRGSVQGLTSTPKGKGVSHTSTSGSKAYGVIDEDCEEDIRLSKDDGVNEKLEIDVDDDEDDEKNL</sequence>
<name>A0A6L2J4D1_TANCI</name>
<feature type="compositionally biased region" description="Basic and acidic residues" evidence="1">
    <location>
        <begin position="33"/>
        <end position="49"/>
    </location>
</feature>
<feature type="compositionally biased region" description="Basic and acidic residues" evidence="1">
    <location>
        <begin position="84"/>
        <end position="95"/>
    </location>
</feature>
<evidence type="ECO:0000313" key="2">
    <source>
        <dbReference type="EMBL" id="GEU31716.1"/>
    </source>
</evidence>
<protein>
    <submittedName>
        <fullName evidence="2">Putative zinc finger, BED-type</fullName>
    </submittedName>
</protein>
<feature type="compositionally biased region" description="Polar residues" evidence="1">
    <location>
        <begin position="106"/>
        <end position="134"/>
    </location>
</feature>